<dbReference type="AlphaFoldDB" id="I4B7X0"/>
<dbReference type="Proteomes" id="UP000006048">
    <property type="component" value="Chromosome"/>
</dbReference>
<dbReference type="EMBL" id="CP002959">
    <property type="protein sequence ID" value="AFM13377.1"/>
    <property type="molecule type" value="Genomic_DNA"/>
</dbReference>
<feature type="region of interest" description="Disordered" evidence="1">
    <location>
        <begin position="120"/>
        <end position="139"/>
    </location>
</feature>
<sequence>MLRWPVYNMFILLALAFVAACGSKLVRKEEVQRISKDYEGIYVVKDRIDVGNFDSLNKGARVKIFFKTAGDYVSVYAYPYSQPREEANGKNILQMFEGDFPDKKFSEELLRKRIADLVEEHTGKLPPGEAAKPAGRRGR</sequence>
<protein>
    <recommendedName>
        <fullName evidence="4">Lipoprotein</fullName>
    </recommendedName>
</protein>
<gene>
    <name evidence="2" type="ordered locus">Turpa_2738</name>
</gene>
<dbReference type="PROSITE" id="PS51257">
    <property type="entry name" value="PROKAR_LIPOPROTEIN"/>
    <property type="match status" value="1"/>
</dbReference>
<organism evidence="2 3">
    <name type="scientific">Turneriella parva (strain ATCC BAA-1111 / DSM 21527 / NCTC 11395 / H)</name>
    <name type="common">Leptospira parva</name>
    <dbReference type="NCBI Taxonomy" id="869212"/>
    <lineage>
        <taxon>Bacteria</taxon>
        <taxon>Pseudomonadati</taxon>
        <taxon>Spirochaetota</taxon>
        <taxon>Spirochaetia</taxon>
        <taxon>Leptospirales</taxon>
        <taxon>Leptospiraceae</taxon>
        <taxon>Turneriella</taxon>
    </lineage>
</organism>
<dbReference type="InterPro" id="IPR030924">
    <property type="entry name" value="Spiro_T2SS_lipo"/>
</dbReference>
<evidence type="ECO:0000256" key="1">
    <source>
        <dbReference type="SAM" id="MobiDB-lite"/>
    </source>
</evidence>
<dbReference type="RefSeq" id="WP_014803879.1">
    <property type="nucleotide sequence ID" value="NC_018020.1"/>
</dbReference>
<accession>I4B7X0</accession>
<dbReference type="HOGENOM" id="CLU_1844241_0_0_12"/>
<name>I4B7X0_TURPD</name>
<dbReference type="STRING" id="869212.Turpa_2738"/>
<evidence type="ECO:0008006" key="4">
    <source>
        <dbReference type="Google" id="ProtNLM"/>
    </source>
</evidence>
<evidence type="ECO:0000313" key="2">
    <source>
        <dbReference type="EMBL" id="AFM13377.1"/>
    </source>
</evidence>
<evidence type="ECO:0000313" key="3">
    <source>
        <dbReference type="Proteomes" id="UP000006048"/>
    </source>
</evidence>
<dbReference type="KEGG" id="tpx:Turpa_2738"/>
<dbReference type="NCBIfam" id="TIGR04410">
    <property type="entry name" value="Spiro_T2SS_lipo"/>
    <property type="match status" value="1"/>
</dbReference>
<keyword evidence="3" id="KW-1185">Reference proteome</keyword>
<reference evidence="2 3" key="1">
    <citation type="submission" date="2012-06" db="EMBL/GenBank/DDBJ databases">
        <title>The complete chromosome of genome of Turneriella parva DSM 21527.</title>
        <authorList>
            <consortium name="US DOE Joint Genome Institute (JGI-PGF)"/>
            <person name="Lucas S."/>
            <person name="Han J."/>
            <person name="Lapidus A."/>
            <person name="Bruce D."/>
            <person name="Goodwin L."/>
            <person name="Pitluck S."/>
            <person name="Peters L."/>
            <person name="Kyrpides N."/>
            <person name="Mavromatis K."/>
            <person name="Ivanova N."/>
            <person name="Mikhailova N."/>
            <person name="Chertkov O."/>
            <person name="Detter J.C."/>
            <person name="Tapia R."/>
            <person name="Han C."/>
            <person name="Land M."/>
            <person name="Hauser L."/>
            <person name="Markowitz V."/>
            <person name="Cheng J.-F."/>
            <person name="Hugenholtz P."/>
            <person name="Woyke T."/>
            <person name="Wu D."/>
            <person name="Gronow S."/>
            <person name="Wellnitz S."/>
            <person name="Brambilla E."/>
            <person name="Klenk H.-P."/>
            <person name="Eisen J.A."/>
        </authorList>
    </citation>
    <scope>NUCLEOTIDE SEQUENCE [LARGE SCALE GENOMIC DNA]</scope>
    <source>
        <strain evidence="3">ATCC BAA-1111 / DSM 21527 / NCTC 11395 / H</strain>
    </source>
</reference>
<proteinExistence type="predicted"/>